<evidence type="ECO:0000313" key="2">
    <source>
        <dbReference type="EMBL" id="THV52881.1"/>
    </source>
</evidence>
<dbReference type="GO" id="GO:0005524">
    <property type="term" value="F:ATP binding"/>
    <property type="evidence" value="ECO:0007669"/>
    <property type="project" value="InterPro"/>
</dbReference>
<organism evidence="2 3">
    <name type="scientific">Botrytis galanthina</name>
    <dbReference type="NCBI Taxonomy" id="278940"/>
    <lineage>
        <taxon>Eukaryota</taxon>
        <taxon>Fungi</taxon>
        <taxon>Dikarya</taxon>
        <taxon>Ascomycota</taxon>
        <taxon>Pezizomycotina</taxon>
        <taxon>Leotiomycetes</taxon>
        <taxon>Helotiales</taxon>
        <taxon>Sclerotiniaceae</taxon>
        <taxon>Botrytis</taxon>
    </lineage>
</organism>
<dbReference type="Gene3D" id="3.40.50.300">
    <property type="entry name" value="P-loop containing nucleotide triphosphate hydrolases"/>
    <property type="match status" value="1"/>
</dbReference>
<dbReference type="AlphaFoldDB" id="A0A4S8R6W8"/>
<dbReference type="InterPro" id="IPR003593">
    <property type="entry name" value="AAA+_ATPase"/>
</dbReference>
<feature type="domain" description="AAA+ ATPase" evidence="1">
    <location>
        <begin position="452"/>
        <end position="579"/>
    </location>
</feature>
<comment type="caution">
    <text evidence="2">The sequence shown here is derived from an EMBL/GenBank/DDBJ whole genome shotgun (WGS) entry which is preliminary data.</text>
</comment>
<dbReference type="PANTHER" id="PTHR46411">
    <property type="entry name" value="FAMILY ATPASE, PUTATIVE-RELATED"/>
    <property type="match status" value="1"/>
</dbReference>
<keyword evidence="3" id="KW-1185">Reference proteome</keyword>
<accession>A0A4S8R6W8</accession>
<gene>
    <name evidence="2" type="ORF">BGAL_0065g00090</name>
</gene>
<protein>
    <recommendedName>
        <fullName evidence="1">AAA+ ATPase domain-containing protein</fullName>
    </recommendedName>
</protein>
<sequence length="653" mass="74474">MSTEAESQGMPNSTPTIDGMECDTKEIYEVKKNVHGHITWSAKYPDDVEDAAENEETARYAILVRYRKSFDSRKKMAMDSLIIQSPLLKQVLNKVMKGYPGVTTSLRRLEFKSPFNPFVHRWIQLLQAIDSENDEDTKAHIVLLQKIPQLELKDVIEARIDYIENKVVTYDHLWTIFQPGCILYKQIWGRDSAVEFVHGLAINDEKKGHLYRVYCQMVNWDGEKFGFDMVHYDISEFLGTAEIDTLPIFPLEFHPDEKKIKAELYKRGKLFEKYRGYHFRYYKSFAIGEDPECGCPIKVTVDSRIIIDTRAYGKFNPNKVSSLKALNHERASEIVDLQSDYASDEYELYEDEINYSPKNSTLNTDKNPSCSTIKSLAPGHLIICSPLLKGYALKEKLWLEFLVDVPTNITWSNSAFQSLVLPPSQKELIHAIASSQISNSSTFDDVISGKGKGIIFLLSGGPGIGKTLTAESVAEQMQVPLYMLSAGDLGTESKDVESTLRSVLQMVTSWNAVLLLDECDVFLEARTSNSLERNKIVSIFLRTLEYYEGILFMTTNRVNNLDPAFKSRIHLSMDYEDLDKNAREKIWRNFLSRGEDQEHHHQITDVEVGKLADSKINGRQIKNVLKTAKLLASHKGELLKFEHVRTVMSVEGN</sequence>
<evidence type="ECO:0000259" key="1">
    <source>
        <dbReference type="SMART" id="SM00382"/>
    </source>
</evidence>
<dbReference type="Pfam" id="PF22942">
    <property type="entry name" value="DUF7025"/>
    <property type="match status" value="1"/>
</dbReference>
<dbReference type="Proteomes" id="UP000308671">
    <property type="component" value="Unassembled WGS sequence"/>
</dbReference>
<evidence type="ECO:0000313" key="3">
    <source>
        <dbReference type="Proteomes" id="UP000308671"/>
    </source>
</evidence>
<dbReference type="InterPro" id="IPR054289">
    <property type="entry name" value="DUF7025"/>
</dbReference>
<dbReference type="Pfam" id="PF00004">
    <property type="entry name" value="AAA"/>
    <property type="match status" value="1"/>
</dbReference>
<dbReference type="InterPro" id="IPR056599">
    <property type="entry name" value="AAA_lid_fung"/>
</dbReference>
<dbReference type="SMART" id="SM00382">
    <property type="entry name" value="AAA"/>
    <property type="match status" value="1"/>
</dbReference>
<dbReference type="InterPro" id="IPR027417">
    <property type="entry name" value="P-loop_NTPase"/>
</dbReference>
<dbReference type="CDD" id="cd19481">
    <property type="entry name" value="RecA-like_protease"/>
    <property type="match status" value="1"/>
</dbReference>
<dbReference type="GO" id="GO:0016887">
    <property type="term" value="F:ATP hydrolysis activity"/>
    <property type="evidence" value="ECO:0007669"/>
    <property type="project" value="InterPro"/>
</dbReference>
<dbReference type="SUPFAM" id="SSF52540">
    <property type="entry name" value="P-loop containing nucleoside triphosphate hydrolases"/>
    <property type="match status" value="1"/>
</dbReference>
<dbReference type="OrthoDB" id="10042665at2759"/>
<proteinExistence type="predicted"/>
<dbReference type="Pfam" id="PF23232">
    <property type="entry name" value="AAA_lid_13"/>
    <property type="match status" value="1"/>
</dbReference>
<dbReference type="PANTHER" id="PTHR46411:SF3">
    <property type="entry name" value="AAA+ ATPASE DOMAIN-CONTAINING PROTEIN"/>
    <property type="match status" value="1"/>
</dbReference>
<reference evidence="2 3" key="1">
    <citation type="submission" date="2017-12" db="EMBL/GenBank/DDBJ databases">
        <title>Comparative genomics of Botrytis spp.</title>
        <authorList>
            <person name="Valero-Jimenez C.A."/>
            <person name="Tapia P."/>
            <person name="Veloso J."/>
            <person name="Silva-Moreno E."/>
            <person name="Staats M."/>
            <person name="Valdes J.H."/>
            <person name="Van Kan J.A.L."/>
        </authorList>
    </citation>
    <scope>NUCLEOTIDE SEQUENCE [LARGE SCALE GENOMIC DNA]</scope>
    <source>
        <strain evidence="2 3">MUCL435</strain>
    </source>
</reference>
<name>A0A4S8R6W8_9HELO</name>
<dbReference type="EMBL" id="PQXL01000065">
    <property type="protein sequence ID" value="THV52881.1"/>
    <property type="molecule type" value="Genomic_DNA"/>
</dbReference>
<dbReference type="InterPro" id="IPR003959">
    <property type="entry name" value="ATPase_AAA_core"/>
</dbReference>